<evidence type="ECO:0000313" key="2">
    <source>
        <dbReference type="Proteomes" id="UP000241690"/>
    </source>
</evidence>
<reference evidence="1 2" key="1">
    <citation type="submission" date="2016-07" db="EMBL/GenBank/DDBJ databases">
        <title>Multiple horizontal gene transfer events from other fungi enriched the ability of initially mycotrophic Trichoderma (Ascomycota) to feed on dead plant biomass.</title>
        <authorList>
            <consortium name="DOE Joint Genome Institute"/>
            <person name="Aerts A."/>
            <person name="Atanasova L."/>
            <person name="Chenthamara K."/>
            <person name="Zhang J."/>
            <person name="Grujic M."/>
            <person name="Henrissat B."/>
            <person name="Kuo A."/>
            <person name="Salamov A."/>
            <person name="Lipzen A."/>
            <person name="Labutti K."/>
            <person name="Barry K."/>
            <person name="Miao Y."/>
            <person name="Rahimi M.J."/>
            <person name="Shen Q."/>
            <person name="Grigoriev I.V."/>
            <person name="Kubicek C.P."/>
            <person name="Druzhinina I.S."/>
        </authorList>
    </citation>
    <scope>NUCLEOTIDE SEQUENCE [LARGE SCALE GENOMIC DNA]</scope>
    <source>
        <strain evidence="1 2">CBS 226.95</strain>
    </source>
</reference>
<name>A0A2T4A6D4_TRIHA</name>
<organism evidence="1 2">
    <name type="scientific">Trichoderma harzianum CBS 226.95</name>
    <dbReference type="NCBI Taxonomy" id="983964"/>
    <lineage>
        <taxon>Eukaryota</taxon>
        <taxon>Fungi</taxon>
        <taxon>Dikarya</taxon>
        <taxon>Ascomycota</taxon>
        <taxon>Pezizomycotina</taxon>
        <taxon>Sordariomycetes</taxon>
        <taxon>Hypocreomycetidae</taxon>
        <taxon>Hypocreales</taxon>
        <taxon>Hypocreaceae</taxon>
        <taxon>Trichoderma</taxon>
    </lineage>
</organism>
<evidence type="ECO:0000313" key="1">
    <source>
        <dbReference type="EMBL" id="PTB52642.1"/>
    </source>
</evidence>
<dbReference type="RefSeq" id="XP_024772319.1">
    <property type="nucleotide sequence ID" value="XM_024921465.1"/>
</dbReference>
<protein>
    <submittedName>
        <fullName evidence="1">Uncharacterized protein</fullName>
    </submittedName>
</protein>
<sequence>MLCSFVRLYREGKLLAPILLCLEGWDGLEIGRLTPVYAVDMNGWASPRIIRNGSLHLCLSQVLVLYTGSPNLNKGPKQRELLLLFEEFVPRPPNLPVKIGGDDEGGTAGDKDRYSPTKYRTVRVYRPACSRGPITFACVFVRSKCVERLIR</sequence>
<gene>
    <name evidence="1" type="ORF">M431DRAFT_557034</name>
</gene>
<keyword evidence="2" id="KW-1185">Reference proteome</keyword>
<dbReference type="GeneID" id="36630048"/>
<dbReference type="Proteomes" id="UP000241690">
    <property type="component" value="Unassembled WGS sequence"/>
</dbReference>
<dbReference type="EMBL" id="KZ679683">
    <property type="protein sequence ID" value="PTB52642.1"/>
    <property type="molecule type" value="Genomic_DNA"/>
</dbReference>
<dbReference type="AlphaFoldDB" id="A0A2T4A6D4"/>
<accession>A0A2T4A6D4</accession>
<proteinExistence type="predicted"/>